<name>A0A7C1ZFU4_9GAMM</name>
<dbReference type="EMBL" id="DRHY01000022">
    <property type="protein sequence ID" value="HEC72908.1"/>
    <property type="molecule type" value="Genomic_DNA"/>
</dbReference>
<dbReference type="CDD" id="cd01948">
    <property type="entry name" value="EAL"/>
    <property type="match status" value="1"/>
</dbReference>
<dbReference type="SUPFAM" id="SSF141868">
    <property type="entry name" value="EAL domain-like"/>
    <property type="match status" value="1"/>
</dbReference>
<dbReference type="InterPro" id="IPR050706">
    <property type="entry name" value="Cyclic-di-GMP_PDE-like"/>
</dbReference>
<dbReference type="InterPro" id="IPR001633">
    <property type="entry name" value="EAL_dom"/>
</dbReference>
<organism evidence="2">
    <name type="scientific">Methylophaga aminisulfidivorans</name>
    <dbReference type="NCBI Taxonomy" id="230105"/>
    <lineage>
        <taxon>Bacteria</taxon>
        <taxon>Pseudomonadati</taxon>
        <taxon>Pseudomonadota</taxon>
        <taxon>Gammaproteobacteria</taxon>
        <taxon>Thiotrichales</taxon>
        <taxon>Piscirickettsiaceae</taxon>
        <taxon>Methylophaga</taxon>
    </lineage>
</organism>
<dbReference type="Proteomes" id="UP000886384">
    <property type="component" value="Unassembled WGS sequence"/>
</dbReference>
<dbReference type="Pfam" id="PF00563">
    <property type="entry name" value="EAL"/>
    <property type="match status" value="1"/>
</dbReference>
<dbReference type="SUPFAM" id="SSF103190">
    <property type="entry name" value="Sensory domain-like"/>
    <property type="match status" value="1"/>
</dbReference>
<feature type="domain" description="EAL" evidence="1">
    <location>
        <begin position="1"/>
        <end position="254"/>
    </location>
</feature>
<dbReference type="InterPro" id="IPR035919">
    <property type="entry name" value="EAL_sf"/>
</dbReference>
<dbReference type="CDD" id="cd18773">
    <property type="entry name" value="PDC1_HK_sensor"/>
    <property type="match status" value="1"/>
</dbReference>
<dbReference type="AlphaFoldDB" id="A0A7C1ZFU4"/>
<gene>
    <name evidence="2" type="ORF">ENI26_00880</name>
</gene>
<proteinExistence type="predicted"/>
<dbReference type="InterPro" id="IPR029151">
    <property type="entry name" value="Sensor-like_sf"/>
</dbReference>
<dbReference type="PROSITE" id="PS50883">
    <property type="entry name" value="EAL"/>
    <property type="match status" value="1"/>
</dbReference>
<dbReference type="Gene3D" id="3.30.450.20">
    <property type="entry name" value="PAS domain"/>
    <property type="match status" value="1"/>
</dbReference>
<dbReference type="Gene3D" id="3.20.20.450">
    <property type="entry name" value="EAL domain"/>
    <property type="match status" value="1"/>
</dbReference>
<sequence length="406" mass="46344">MAESPPINEHTEFFQDLTLSSAFQPIISIAHRRAVGFEGLLRAKDHNDNHYPPLTVLQLPANTAEHLELDRLCRQLHANNFSKQNNADKWLFLNLNTQCLVMEKPDIGFMQILFEKTGLQANQIVIEILESEIDDRDYLLKIIAHFRQLGCLIAIDDFGAGHSNFDRIWELQPDIVKIDRSLIKRAAQSVKVERMLSGIISLIHEAGSLVIIEGIETEKEALVAVTSQADMLQGFYFAMPKASISDNSNFSLQIDHVLEQQHQVKAHDEQKLQSWFEEIKRVFETELFLFCQHGSFDECGKELFMDERAVRCNLLDEKGYQIGASRHSPHYKANLDLRFVPVLSGTDSNWSHRHYHLRAIQTPDVTQITRPYLSVTGSHMCVTLSQAVVIGDTTYVVCCDLDWLDE</sequence>
<evidence type="ECO:0000313" key="2">
    <source>
        <dbReference type="EMBL" id="HEC72908.1"/>
    </source>
</evidence>
<reference evidence="2" key="1">
    <citation type="journal article" date="2020" name="mSystems">
        <title>Genome- and Community-Level Interaction Insights into Carbon Utilization and Element Cycling Functions of Hydrothermarchaeota in Hydrothermal Sediment.</title>
        <authorList>
            <person name="Zhou Z."/>
            <person name="Liu Y."/>
            <person name="Xu W."/>
            <person name="Pan J."/>
            <person name="Luo Z.H."/>
            <person name="Li M."/>
        </authorList>
    </citation>
    <scope>NUCLEOTIDE SEQUENCE [LARGE SCALE GENOMIC DNA]</scope>
    <source>
        <strain evidence="2">HyVt-380</strain>
    </source>
</reference>
<accession>A0A7C1ZFU4</accession>
<evidence type="ECO:0000259" key="1">
    <source>
        <dbReference type="PROSITE" id="PS50883"/>
    </source>
</evidence>
<dbReference type="GO" id="GO:0071111">
    <property type="term" value="F:cyclic-guanylate-specific phosphodiesterase activity"/>
    <property type="evidence" value="ECO:0007669"/>
    <property type="project" value="InterPro"/>
</dbReference>
<protein>
    <submittedName>
        <fullName evidence="2">EAL domain-containing protein</fullName>
    </submittedName>
</protein>
<dbReference type="SMART" id="SM00052">
    <property type="entry name" value="EAL"/>
    <property type="match status" value="1"/>
</dbReference>
<comment type="caution">
    <text evidence="2">The sequence shown here is derived from an EMBL/GenBank/DDBJ whole genome shotgun (WGS) entry which is preliminary data.</text>
</comment>
<dbReference type="PANTHER" id="PTHR33121:SF76">
    <property type="entry name" value="SIGNALING PROTEIN"/>
    <property type="match status" value="1"/>
</dbReference>
<dbReference type="PANTHER" id="PTHR33121">
    <property type="entry name" value="CYCLIC DI-GMP PHOSPHODIESTERASE PDEF"/>
    <property type="match status" value="1"/>
</dbReference>